<dbReference type="SUPFAM" id="SSF88659">
    <property type="entry name" value="Sigma3 and sigma4 domains of RNA polymerase sigma factors"/>
    <property type="match status" value="1"/>
</dbReference>
<dbReference type="EMBL" id="CP104064">
    <property type="protein sequence ID" value="WAH36842.1"/>
    <property type="molecule type" value="Genomic_DNA"/>
</dbReference>
<dbReference type="Proteomes" id="UP001164803">
    <property type="component" value="Chromosome"/>
</dbReference>
<dbReference type="RefSeq" id="WP_268044233.1">
    <property type="nucleotide sequence ID" value="NZ_CP104064.1"/>
</dbReference>
<sequence length="204" mass="23469">MACSLGSQQTEMVLAAQLGDGDALAELLGQYEGLLVTVARRYRLTCGFDEVYQEACLAFIRAVYAYDPDMVPFPAFASARVRGDVLTAMRRWWRVADRQKWITPMDDEDDTEALERMWDEHGQSGPSIEDAWLLEHDLNSVIAYASLSERETSWLHAFLRGYTLDMIRRRYGVSSETVKTWRKRALAKLKRAARVLGYEWQDFV</sequence>
<evidence type="ECO:0000313" key="7">
    <source>
        <dbReference type="Proteomes" id="UP001164803"/>
    </source>
</evidence>
<keyword evidence="3" id="KW-0238">DNA-binding</keyword>
<keyword evidence="2" id="KW-0731">Sigma factor</keyword>
<evidence type="ECO:0000259" key="5">
    <source>
        <dbReference type="SMART" id="SM00421"/>
    </source>
</evidence>
<dbReference type="SUPFAM" id="SSF88946">
    <property type="entry name" value="Sigma2 domain of RNA polymerase sigma factors"/>
    <property type="match status" value="1"/>
</dbReference>
<organism evidence="6 7">
    <name type="scientific">Alicyclobacillus dauci</name>
    <dbReference type="NCBI Taxonomy" id="1475485"/>
    <lineage>
        <taxon>Bacteria</taxon>
        <taxon>Bacillati</taxon>
        <taxon>Bacillota</taxon>
        <taxon>Bacilli</taxon>
        <taxon>Bacillales</taxon>
        <taxon>Alicyclobacillaceae</taxon>
        <taxon>Alicyclobacillus</taxon>
    </lineage>
</organism>
<keyword evidence="1" id="KW-0805">Transcription regulation</keyword>
<evidence type="ECO:0000256" key="2">
    <source>
        <dbReference type="ARBA" id="ARBA00023082"/>
    </source>
</evidence>
<evidence type="ECO:0000256" key="4">
    <source>
        <dbReference type="ARBA" id="ARBA00023163"/>
    </source>
</evidence>
<accession>A0ABY6Z1X8</accession>
<proteinExistence type="predicted"/>
<dbReference type="InterPro" id="IPR036388">
    <property type="entry name" value="WH-like_DNA-bd_sf"/>
</dbReference>
<dbReference type="InterPro" id="IPR000792">
    <property type="entry name" value="Tscrpt_reg_LuxR_C"/>
</dbReference>
<dbReference type="PANTHER" id="PTHR30385">
    <property type="entry name" value="SIGMA FACTOR F FLAGELLAR"/>
    <property type="match status" value="1"/>
</dbReference>
<dbReference type="SMART" id="SM00421">
    <property type="entry name" value="HTH_LUXR"/>
    <property type="match status" value="1"/>
</dbReference>
<dbReference type="InterPro" id="IPR013325">
    <property type="entry name" value="RNA_pol_sigma_r2"/>
</dbReference>
<dbReference type="Gene3D" id="1.10.10.10">
    <property type="entry name" value="Winged helix-like DNA-binding domain superfamily/Winged helix DNA-binding domain"/>
    <property type="match status" value="1"/>
</dbReference>
<dbReference type="InterPro" id="IPR013324">
    <property type="entry name" value="RNA_pol_sigma_r3/r4-like"/>
</dbReference>
<evidence type="ECO:0000256" key="3">
    <source>
        <dbReference type="ARBA" id="ARBA00023125"/>
    </source>
</evidence>
<dbReference type="InterPro" id="IPR014284">
    <property type="entry name" value="RNA_pol_sigma-70_dom"/>
</dbReference>
<gene>
    <name evidence="6" type="ORF">NZD86_22175</name>
</gene>
<evidence type="ECO:0000256" key="1">
    <source>
        <dbReference type="ARBA" id="ARBA00023015"/>
    </source>
</evidence>
<protein>
    <submittedName>
        <fullName evidence="6">Sigma-70 family RNA polymerase sigma factor</fullName>
    </submittedName>
</protein>
<evidence type="ECO:0000313" key="6">
    <source>
        <dbReference type="EMBL" id="WAH36842.1"/>
    </source>
</evidence>
<dbReference type="Gene3D" id="1.10.1740.10">
    <property type="match status" value="1"/>
</dbReference>
<name>A0ABY6Z1X8_9BACL</name>
<dbReference type="Pfam" id="PF04542">
    <property type="entry name" value="Sigma70_r2"/>
    <property type="match status" value="1"/>
</dbReference>
<keyword evidence="7" id="KW-1185">Reference proteome</keyword>
<feature type="domain" description="HTH luxR-type" evidence="5">
    <location>
        <begin position="144"/>
        <end position="201"/>
    </location>
</feature>
<dbReference type="Pfam" id="PF00196">
    <property type="entry name" value="GerE"/>
    <property type="match status" value="1"/>
</dbReference>
<dbReference type="NCBIfam" id="TIGR02937">
    <property type="entry name" value="sigma70-ECF"/>
    <property type="match status" value="1"/>
</dbReference>
<dbReference type="InterPro" id="IPR007627">
    <property type="entry name" value="RNA_pol_sigma70_r2"/>
</dbReference>
<reference evidence="6" key="1">
    <citation type="submission" date="2022-08" db="EMBL/GenBank/DDBJ databases">
        <title>Alicyclobacillus dauci DSM2870, complete genome.</title>
        <authorList>
            <person name="Wang Q."/>
            <person name="Cai R."/>
            <person name="Wang Z."/>
        </authorList>
    </citation>
    <scope>NUCLEOTIDE SEQUENCE</scope>
    <source>
        <strain evidence="6">DSM 28700</strain>
    </source>
</reference>
<keyword evidence="4" id="KW-0804">Transcription</keyword>